<dbReference type="GO" id="GO:0009279">
    <property type="term" value="C:cell outer membrane"/>
    <property type="evidence" value="ECO:0007669"/>
    <property type="project" value="UniProtKB-SubCell"/>
</dbReference>
<dbReference type="PANTHER" id="PTHR30203">
    <property type="entry name" value="OUTER MEMBRANE CATION EFFLUX PROTEIN"/>
    <property type="match status" value="1"/>
</dbReference>
<dbReference type="GO" id="GO:0015562">
    <property type="term" value="F:efflux transmembrane transporter activity"/>
    <property type="evidence" value="ECO:0007669"/>
    <property type="project" value="InterPro"/>
</dbReference>
<keyword evidence="2 3" id="KW-0812">Transmembrane</keyword>
<keyword evidence="3" id="KW-1133">Transmembrane helix</keyword>
<dbReference type="RefSeq" id="WP_153247661.1">
    <property type="nucleotide sequence ID" value="NZ_CP044205.1"/>
</dbReference>
<dbReference type="InterPro" id="IPR003423">
    <property type="entry name" value="OMP_efflux"/>
</dbReference>
<gene>
    <name evidence="4" type="ORF">F6R98_02750</name>
</gene>
<dbReference type="SUPFAM" id="SSF56954">
    <property type="entry name" value="Outer membrane efflux proteins (OEP)"/>
    <property type="match status" value="1"/>
</dbReference>
<evidence type="ECO:0000256" key="3">
    <source>
        <dbReference type="SAM" id="Phobius"/>
    </source>
</evidence>
<accession>A0A5Q0BHM3</accession>
<keyword evidence="2" id="KW-0449">Lipoprotein</keyword>
<keyword evidence="2 3" id="KW-0472">Membrane</keyword>
<reference evidence="4 5" key="1">
    <citation type="submission" date="2019-09" db="EMBL/GenBank/DDBJ databases">
        <title>Ecophysiology of the spiral-shaped methanotroph Methylospira mobilis as revealed by the complete genome sequence.</title>
        <authorList>
            <person name="Oshkin I.Y."/>
            <person name="Dedysh S.N."/>
            <person name="Miroshnikov K."/>
            <person name="Danilova O.V."/>
            <person name="Hakobyan A."/>
            <person name="Liesack W."/>
        </authorList>
    </citation>
    <scope>NUCLEOTIDE SEQUENCE [LARGE SCALE GENOMIC DNA]</scope>
    <source>
        <strain evidence="4 5">Shm1</strain>
    </source>
</reference>
<name>A0A5Q0BHM3_9GAMM</name>
<dbReference type="EMBL" id="CP044205">
    <property type="protein sequence ID" value="QFY41677.1"/>
    <property type="molecule type" value="Genomic_DNA"/>
</dbReference>
<dbReference type="InParanoid" id="A0A5Q0BHM3"/>
<dbReference type="InterPro" id="IPR010131">
    <property type="entry name" value="MdtP/NodT-like"/>
</dbReference>
<dbReference type="OrthoDB" id="9770517at2"/>
<keyword evidence="5" id="KW-1185">Reference proteome</keyword>
<dbReference type="AlphaFoldDB" id="A0A5Q0BHM3"/>
<feature type="transmembrane region" description="Helical" evidence="3">
    <location>
        <begin position="12"/>
        <end position="41"/>
    </location>
</feature>
<dbReference type="Gene3D" id="2.20.200.10">
    <property type="entry name" value="Outer membrane efflux proteins (OEP)"/>
    <property type="match status" value="1"/>
</dbReference>
<proteinExistence type="inferred from homology"/>
<dbReference type="PANTHER" id="PTHR30203:SF25">
    <property type="entry name" value="OUTER MEMBRANE PROTEIN-RELATED"/>
    <property type="match status" value="1"/>
</dbReference>
<protein>
    <submittedName>
        <fullName evidence="4">Efflux transporter outer membrane subunit</fullName>
    </submittedName>
</protein>
<evidence type="ECO:0000313" key="5">
    <source>
        <dbReference type="Proteomes" id="UP000325755"/>
    </source>
</evidence>
<evidence type="ECO:0000256" key="2">
    <source>
        <dbReference type="RuleBase" id="RU362097"/>
    </source>
</evidence>
<sequence length="523" mass="57259">MKTVLRMFYFALMFLVVAVMGGVMVATVLALLLLPILYVGWFGVSAKDAVCTRRVAFLASLVSLLSACAVGPDHQTPVVATPAQWHGPQPATGQQAAAAPGSDLRQWWKGFNDPLLNRLVDMALESSPDLLVAEARLKAARAQTVATAADRMPQLDAQGAYQRIGTIPSSANNLIQPGNLTFGSFIMSWELDFFGGVRRRMEAAEADANAQQEYRRDTQVSLTAEVARQYLGLIALQQQMETARRRQDTVREQLRLADGLFEAGMAAVTEVQTQRATVASIEASLPALDERIKNQRHALAILLGSNPTDLEQRLAHLPAELPQPPNVPLDLPADVIRRRPDIRQAEFNVASESASIGAAVAELFPKITLSGVAAIQTQDVTNLINMTNGFYGFGPRVSIPIFQAGRLLANLENQEAQHREALITYQKTVLTAFREVEDQLVSINDETQRRQSLELALSNARIAEQSSMSMYGEGEAELQAALQNRRNQQDIQDDLTQSRLTWVTHYVALYKALGGGWDMNGGG</sequence>
<keyword evidence="2" id="KW-1134">Transmembrane beta strand</keyword>
<comment type="subcellular location">
    <subcellularLocation>
        <location evidence="2">Cell outer membrane</location>
        <topology evidence="2">Lipid-anchor</topology>
    </subcellularLocation>
</comment>
<dbReference type="Gene3D" id="1.20.1600.10">
    <property type="entry name" value="Outer membrane efflux proteins (OEP)"/>
    <property type="match status" value="1"/>
</dbReference>
<evidence type="ECO:0000256" key="1">
    <source>
        <dbReference type="ARBA" id="ARBA00007613"/>
    </source>
</evidence>
<comment type="similarity">
    <text evidence="1 2">Belongs to the outer membrane factor (OMF) (TC 1.B.17) family.</text>
</comment>
<dbReference type="Pfam" id="PF02321">
    <property type="entry name" value="OEP"/>
    <property type="match status" value="2"/>
</dbReference>
<keyword evidence="2" id="KW-0564">Palmitate</keyword>
<dbReference type="KEGG" id="mmob:F6R98_02750"/>
<organism evidence="4 5">
    <name type="scientific">Candidatus Methylospira mobilis</name>
    <dbReference type="NCBI Taxonomy" id="1808979"/>
    <lineage>
        <taxon>Bacteria</taxon>
        <taxon>Pseudomonadati</taxon>
        <taxon>Pseudomonadota</taxon>
        <taxon>Gammaproteobacteria</taxon>
        <taxon>Methylococcales</taxon>
        <taxon>Methylococcaceae</taxon>
        <taxon>Candidatus Methylospira</taxon>
    </lineage>
</organism>
<dbReference type="Proteomes" id="UP000325755">
    <property type="component" value="Chromosome"/>
</dbReference>
<evidence type="ECO:0000313" key="4">
    <source>
        <dbReference type="EMBL" id="QFY41677.1"/>
    </source>
</evidence>
<dbReference type="NCBIfam" id="TIGR01845">
    <property type="entry name" value="outer_NodT"/>
    <property type="match status" value="1"/>
</dbReference>